<sequence length="66" mass="7343">MGIIMVYMILAISRYEEIKASKMYCPADDADDQEPTADNEDEKILPKNGNAEGSSRGTNEGKLEKF</sequence>
<proteinExistence type="predicted"/>
<keyword evidence="3" id="KW-1185">Reference proteome</keyword>
<accession>A0A8J5UT95</accession>
<evidence type="ECO:0000256" key="1">
    <source>
        <dbReference type="SAM" id="MobiDB-lite"/>
    </source>
</evidence>
<reference evidence="2" key="1">
    <citation type="submission" date="2020-03" db="EMBL/GenBank/DDBJ databases">
        <authorList>
            <person name="Chebbi M.A."/>
            <person name="Drezen J.M."/>
        </authorList>
    </citation>
    <scope>NUCLEOTIDE SEQUENCE</scope>
    <source>
        <tissue evidence="2">Whole body</tissue>
    </source>
</reference>
<protein>
    <submittedName>
        <fullName evidence="2">Uncharacterized protein</fullName>
    </submittedName>
</protein>
<dbReference type="AlphaFoldDB" id="A0A8J5UT95"/>
<name>A0A8J5UT95_9HYME</name>
<dbReference type="EMBL" id="JAAOIC020000064">
    <property type="protein sequence ID" value="KAG8035100.1"/>
    <property type="molecule type" value="Genomic_DNA"/>
</dbReference>
<comment type="caution">
    <text evidence="2">The sequence shown here is derived from an EMBL/GenBank/DDBJ whole genome shotgun (WGS) entry which is preliminary data.</text>
</comment>
<evidence type="ECO:0000313" key="3">
    <source>
        <dbReference type="Proteomes" id="UP000729913"/>
    </source>
</evidence>
<gene>
    <name evidence="2" type="ORF">G9C98_001590</name>
</gene>
<organism evidence="2 3">
    <name type="scientific">Cotesia typhae</name>
    <dbReference type="NCBI Taxonomy" id="2053667"/>
    <lineage>
        <taxon>Eukaryota</taxon>
        <taxon>Metazoa</taxon>
        <taxon>Ecdysozoa</taxon>
        <taxon>Arthropoda</taxon>
        <taxon>Hexapoda</taxon>
        <taxon>Insecta</taxon>
        <taxon>Pterygota</taxon>
        <taxon>Neoptera</taxon>
        <taxon>Endopterygota</taxon>
        <taxon>Hymenoptera</taxon>
        <taxon>Apocrita</taxon>
        <taxon>Ichneumonoidea</taxon>
        <taxon>Braconidae</taxon>
        <taxon>Microgastrinae</taxon>
        <taxon>Cotesia</taxon>
    </lineage>
</organism>
<feature type="compositionally biased region" description="Acidic residues" evidence="1">
    <location>
        <begin position="28"/>
        <end position="41"/>
    </location>
</feature>
<feature type="region of interest" description="Disordered" evidence="1">
    <location>
        <begin position="26"/>
        <end position="66"/>
    </location>
</feature>
<dbReference type="Proteomes" id="UP000729913">
    <property type="component" value="Unassembled WGS sequence"/>
</dbReference>
<evidence type="ECO:0000313" key="2">
    <source>
        <dbReference type="EMBL" id="KAG8035100.1"/>
    </source>
</evidence>
<reference evidence="2" key="2">
    <citation type="submission" date="2021-04" db="EMBL/GenBank/DDBJ databases">
        <title>Genome-wide patterns of bracovirus chromosomal integration into multiple host tissues during parasitism.</title>
        <authorList>
            <person name="Chebbi M.A.C."/>
        </authorList>
    </citation>
    <scope>NUCLEOTIDE SEQUENCE</scope>
    <source>
        <tissue evidence="2">Whole body</tissue>
    </source>
</reference>
<dbReference type="OrthoDB" id="10280152at2759"/>